<feature type="region of interest" description="Disordered" evidence="1">
    <location>
        <begin position="1"/>
        <end position="39"/>
    </location>
</feature>
<dbReference type="InterPro" id="IPR052020">
    <property type="entry name" value="Cyclic_di-GMP/3'3'-cGAMP_PDE"/>
</dbReference>
<gene>
    <name evidence="3" type="ordered locus">Deima_1254</name>
</gene>
<dbReference type="Proteomes" id="UP000008635">
    <property type="component" value="Chromosome"/>
</dbReference>
<dbReference type="HOGENOM" id="CLU_857180_0_0_0"/>
<organism evidence="3 4">
    <name type="scientific">Deinococcus maricopensis (strain DSM 21211 / LMG 22137 / NRRL B-23946 / LB-34)</name>
    <dbReference type="NCBI Taxonomy" id="709986"/>
    <lineage>
        <taxon>Bacteria</taxon>
        <taxon>Thermotogati</taxon>
        <taxon>Deinococcota</taxon>
        <taxon>Deinococci</taxon>
        <taxon>Deinococcales</taxon>
        <taxon>Deinococcaceae</taxon>
        <taxon>Deinococcus</taxon>
    </lineage>
</organism>
<dbReference type="SUPFAM" id="SSF109604">
    <property type="entry name" value="HD-domain/PDEase-like"/>
    <property type="match status" value="1"/>
</dbReference>
<dbReference type="SUPFAM" id="SSF55781">
    <property type="entry name" value="GAF domain-like"/>
    <property type="match status" value="1"/>
</dbReference>
<sequence length="357" mass="38891">MSAPYTERTVFRRPQQKPPTPAPSSQAPTPSTPSAPDDGKLLTHLLARPTLDGIMEAALAHAATLVGGTSRGYAVVRRGQDRVIAVYSYDRELVGVALSGPWSAGRARITDGSGELLGANPPEVRARLDVLGMHEIRHSLIVPLKDKSRQLGAFVLDRYTNEGFTPTQQESVARWAKAVAPLVSLFDTRDDWRETSRQLTTALVEAVESLDFDAVGHAPTVASHAQKLGRALGLSERELEEVWYAAMLHDVGKIGGEPGHALMGANFLHGAPTLTEVQKAVRHHHERWDGQGEPDHLTAEDIPLYARIIAVANTYVRVGDVARLQQQAGKALDPRLVTLFEKILQQEHDRAAPPADE</sequence>
<proteinExistence type="predicted"/>
<dbReference type="eggNOG" id="COG2206">
    <property type="taxonomic scope" value="Bacteria"/>
</dbReference>
<dbReference type="KEGG" id="dmr:Deima_1254"/>
<dbReference type="PANTHER" id="PTHR45228">
    <property type="entry name" value="CYCLIC DI-GMP PHOSPHODIESTERASE TM_0186-RELATED"/>
    <property type="match status" value="1"/>
</dbReference>
<reference evidence="3 4" key="1">
    <citation type="journal article" date="2011" name="Stand. Genomic Sci.">
        <title>Complete genome sequence of Deinococcus maricopensis type strain (LB-34).</title>
        <authorList>
            <person name="Pukall R."/>
            <person name="Zeytun A."/>
            <person name="Lucas S."/>
            <person name="Lapidus A."/>
            <person name="Hammon N."/>
            <person name="Deshpande S."/>
            <person name="Nolan M."/>
            <person name="Cheng J.F."/>
            <person name="Pitluck S."/>
            <person name="Liolios K."/>
            <person name="Pagani I."/>
            <person name="Mikhailova N."/>
            <person name="Ivanova N."/>
            <person name="Mavromatis K."/>
            <person name="Pati A."/>
            <person name="Tapia R."/>
            <person name="Han C."/>
            <person name="Goodwin L."/>
            <person name="Chen A."/>
            <person name="Palaniappan K."/>
            <person name="Land M."/>
            <person name="Hauser L."/>
            <person name="Chang Y.J."/>
            <person name="Jeffries C.D."/>
            <person name="Brambilla E.M."/>
            <person name="Rohde M."/>
            <person name="Goker M."/>
            <person name="Detter J.C."/>
            <person name="Woyke T."/>
            <person name="Bristow J."/>
            <person name="Eisen J.A."/>
            <person name="Markowitz V."/>
            <person name="Hugenholtz P."/>
            <person name="Kyrpides N.C."/>
            <person name="Klenk H.P."/>
        </authorList>
    </citation>
    <scope>NUCLEOTIDE SEQUENCE [LARGE SCALE GENOMIC DNA]</scope>
    <source>
        <strain evidence="4">DSM 21211 / LMG 22137 / NRRL B-23946 / LB-34</strain>
    </source>
</reference>
<dbReference type="GO" id="GO:0016787">
    <property type="term" value="F:hydrolase activity"/>
    <property type="evidence" value="ECO:0007669"/>
    <property type="project" value="UniProtKB-KW"/>
</dbReference>
<dbReference type="SMART" id="SM00471">
    <property type="entry name" value="HDc"/>
    <property type="match status" value="1"/>
</dbReference>
<dbReference type="Gene3D" id="1.10.3210.10">
    <property type="entry name" value="Hypothetical protein af1432"/>
    <property type="match status" value="2"/>
</dbReference>
<dbReference type="InterPro" id="IPR037522">
    <property type="entry name" value="HD_GYP_dom"/>
</dbReference>
<dbReference type="STRING" id="709986.Deima_1254"/>
<dbReference type="InterPro" id="IPR006674">
    <property type="entry name" value="HD_domain"/>
</dbReference>
<dbReference type="CDD" id="cd00077">
    <property type="entry name" value="HDc"/>
    <property type="match status" value="1"/>
</dbReference>
<dbReference type="EMBL" id="CP002454">
    <property type="protein sequence ID" value="ADV66905.1"/>
    <property type="molecule type" value="Genomic_DNA"/>
</dbReference>
<evidence type="ECO:0000313" key="3">
    <source>
        <dbReference type="EMBL" id="ADV66905.1"/>
    </source>
</evidence>
<dbReference type="Pfam" id="PF01966">
    <property type="entry name" value="HD"/>
    <property type="match status" value="1"/>
</dbReference>
<dbReference type="PANTHER" id="PTHR45228:SF4">
    <property type="entry name" value="LIPOPROTEIN"/>
    <property type="match status" value="1"/>
</dbReference>
<feature type="compositionally biased region" description="Low complexity" evidence="1">
    <location>
        <begin position="23"/>
        <end position="36"/>
    </location>
</feature>
<dbReference type="AlphaFoldDB" id="E8U766"/>
<feature type="domain" description="HD-GYP" evidence="2">
    <location>
        <begin position="168"/>
        <end position="356"/>
    </location>
</feature>
<keyword evidence="4" id="KW-1185">Reference proteome</keyword>
<evidence type="ECO:0000313" key="4">
    <source>
        <dbReference type="Proteomes" id="UP000008635"/>
    </source>
</evidence>
<accession>E8U766</accession>
<reference evidence="4" key="2">
    <citation type="submission" date="2011-01" db="EMBL/GenBank/DDBJ databases">
        <title>The complete genome of Deinococcus maricopensis DSM 21211.</title>
        <authorList>
            <consortium name="US DOE Joint Genome Institute (JGI-PGF)"/>
            <person name="Lucas S."/>
            <person name="Copeland A."/>
            <person name="Lapidus A."/>
            <person name="Goodwin L."/>
            <person name="Pitluck S."/>
            <person name="Kyrpides N."/>
            <person name="Mavromatis K."/>
            <person name="Pagani I."/>
            <person name="Ivanova N."/>
            <person name="Ovchinnikova G."/>
            <person name="Zeytun A."/>
            <person name="Detter J.C."/>
            <person name="Han C."/>
            <person name="Land M."/>
            <person name="Hauser L."/>
            <person name="Markowitz V."/>
            <person name="Cheng J.-F."/>
            <person name="Hugenholtz P."/>
            <person name="Woyke T."/>
            <person name="Wu D."/>
            <person name="Pukall R."/>
            <person name="Gehrich-Schroeter G."/>
            <person name="Brambilla E."/>
            <person name="Klenk H.-P."/>
            <person name="Eisen J.A."/>
        </authorList>
    </citation>
    <scope>NUCLEOTIDE SEQUENCE [LARGE SCALE GENOMIC DNA]</scope>
    <source>
        <strain evidence="4">DSM 21211 / LMG 22137 / NRRL B-23946 / LB-34</strain>
    </source>
</reference>
<dbReference type="InterPro" id="IPR003607">
    <property type="entry name" value="HD/PDEase_dom"/>
</dbReference>
<name>E8U766_DEIML</name>
<protein>
    <submittedName>
        <fullName evidence="3">Metal dependent phosphohydrolase</fullName>
    </submittedName>
</protein>
<keyword evidence="3" id="KW-0378">Hydrolase</keyword>
<evidence type="ECO:0000259" key="2">
    <source>
        <dbReference type="PROSITE" id="PS51832"/>
    </source>
</evidence>
<dbReference type="PROSITE" id="PS51832">
    <property type="entry name" value="HD_GYP"/>
    <property type="match status" value="1"/>
</dbReference>
<evidence type="ECO:0000256" key="1">
    <source>
        <dbReference type="SAM" id="MobiDB-lite"/>
    </source>
</evidence>